<comment type="catalytic activity">
    <reaction evidence="7">
        <text>4-imidazolone-5-propanoate + H2O = N-formimidoyl-L-glutamate</text>
        <dbReference type="Rhea" id="RHEA:23660"/>
        <dbReference type="ChEBI" id="CHEBI:15377"/>
        <dbReference type="ChEBI" id="CHEBI:58928"/>
        <dbReference type="ChEBI" id="CHEBI:77893"/>
        <dbReference type="EC" id="3.5.2.7"/>
    </reaction>
</comment>
<feature type="binding site" evidence="7">
    <location>
        <position position="151"/>
    </location>
    <ligand>
        <name>N-formimidoyl-L-glutamate</name>
        <dbReference type="ChEBI" id="CHEBI:58928"/>
    </ligand>
</feature>
<feature type="binding site" evidence="7">
    <location>
        <position position="184"/>
    </location>
    <ligand>
        <name>4-imidazolone-5-propanoate</name>
        <dbReference type="ChEBI" id="CHEBI:77893"/>
    </ligand>
</feature>
<feature type="binding site" evidence="7">
    <location>
        <position position="249"/>
    </location>
    <ligand>
        <name>Fe(3+)</name>
        <dbReference type="ChEBI" id="CHEBI:29034"/>
    </ligand>
</feature>
<dbReference type="InterPro" id="IPR011059">
    <property type="entry name" value="Metal-dep_hydrolase_composite"/>
</dbReference>
<feature type="binding site" evidence="7">
    <location>
        <position position="79"/>
    </location>
    <ligand>
        <name>Fe(3+)</name>
        <dbReference type="ChEBI" id="CHEBI:29034"/>
    </ligand>
</feature>
<dbReference type="InterPro" id="IPR006680">
    <property type="entry name" value="Amidohydro-rel"/>
</dbReference>
<dbReference type="HAMAP" id="MF_00372">
    <property type="entry name" value="HutI"/>
    <property type="match status" value="1"/>
</dbReference>
<dbReference type="InterPro" id="IPR032466">
    <property type="entry name" value="Metal_Hydrolase"/>
</dbReference>
<dbReference type="Gene3D" id="3.20.20.140">
    <property type="entry name" value="Metal-dependent hydrolases"/>
    <property type="match status" value="1"/>
</dbReference>
<feature type="binding site" evidence="7">
    <location>
        <position position="328"/>
    </location>
    <ligand>
        <name>N-formimidoyl-L-glutamate</name>
        <dbReference type="ChEBI" id="CHEBI:58928"/>
    </ligand>
</feature>
<comment type="cofactor">
    <cofactor evidence="7">
        <name>Zn(2+)</name>
        <dbReference type="ChEBI" id="CHEBI:29105"/>
    </cofactor>
    <cofactor evidence="7">
        <name>Fe(3+)</name>
        <dbReference type="ChEBI" id="CHEBI:29034"/>
    </cofactor>
    <text evidence="7">Binds 1 zinc or iron ion per subunit.</text>
</comment>
<dbReference type="EC" id="3.5.2.7" evidence="1 7"/>
<comment type="caution">
    <text evidence="9">The sequence shown here is derived from an EMBL/GenBank/DDBJ whole genome shotgun (WGS) entry which is preliminary data.</text>
</comment>
<feature type="binding site" evidence="7">
    <location>
        <position position="81"/>
    </location>
    <ligand>
        <name>Zn(2+)</name>
        <dbReference type="ChEBI" id="CHEBI:29105"/>
    </ligand>
</feature>
<feature type="binding site" evidence="7">
    <location>
        <position position="324"/>
    </location>
    <ligand>
        <name>Fe(3+)</name>
        <dbReference type="ChEBI" id="CHEBI:29034"/>
    </ligand>
</feature>
<feature type="binding site" evidence="7">
    <location>
        <position position="329"/>
    </location>
    <ligand>
        <name>4-imidazolone-5-propanoate</name>
        <dbReference type="ChEBI" id="CHEBI:77893"/>
    </ligand>
</feature>
<comment type="pathway">
    <text evidence="7">Amino-acid degradation; L-histidine degradation into L-glutamate; N-formimidoyl-L-glutamate from L-histidine: step 3/3.</text>
</comment>
<dbReference type="InterPro" id="IPR005920">
    <property type="entry name" value="HutI"/>
</dbReference>
<protein>
    <recommendedName>
        <fullName evidence="1 7">Imidazolonepropionase</fullName>
        <ecNumber evidence="1 7">3.5.2.7</ecNumber>
    </recommendedName>
    <alternativeName>
        <fullName evidence="7">Imidazolone-5-propionate hydrolase</fullName>
    </alternativeName>
</protein>
<evidence type="ECO:0000256" key="2">
    <source>
        <dbReference type="ARBA" id="ARBA00022723"/>
    </source>
</evidence>
<dbReference type="GO" id="GO:0050480">
    <property type="term" value="F:imidazolonepropionase activity"/>
    <property type="evidence" value="ECO:0007669"/>
    <property type="project" value="UniProtKB-EC"/>
</dbReference>
<keyword evidence="7" id="KW-0963">Cytoplasm</keyword>
<evidence type="ECO:0000313" key="10">
    <source>
        <dbReference type="Proteomes" id="UP001595711"/>
    </source>
</evidence>
<feature type="binding site" evidence="7">
    <location>
        <position position="252"/>
    </location>
    <ligand>
        <name>4-imidazolone-5-propanoate</name>
        <dbReference type="ChEBI" id="CHEBI:77893"/>
    </ligand>
</feature>
<evidence type="ECO:0000313" key="9">
    <source>
        <dbReference type="EMBL" id="MFC3676335.1"/>
    </source>
</evidence>
<comment type="function">
    <text evidence="7">Catalyzes the hydrolytic cleavage of the carbon-nitrogen bond in imidazolone-5-propanoate to yield N-formimidoyl-L-glutamate. It is the third step in the universal histidine degradation pathway.</text>
</comment>
<dbReference type="NCBIfam" id="TIGR01224">
    <property type="entry name" value="hutI"/>
    <property type="match status" value="1"/>
</dbReference>
<evidence type="ECO:0000256" key="4">
    <source>
        <dbReference type="ARBA" id="ARBA00022808"/>
    </source>
</evidence>
<keyword evidence="5 7" id="KW-0862">Zinc</keyword>
<reference evidence="10" key="1">
    <citation type="journal article" date="2019" name="Int. J. Syst. Evol. Microbiol.">
        <title>The Global Catalogue of Microorganisms (GCM) 10K type strain sequencing project: providing services to taxonomists for standard genome sequencing and annotation.</title>
        <authorList>
            <consortium name="The Broad Institute Genomics Platform"/>
            <consortium name="The Broad Institute Genome Sequencing Center for Infectious Disease"/>
            <person name="Wu L."/>
            <person name="Ma J."/>
        </authorList>
    </citation>
    <scope>NUCLEOTIDE SEQUENCE [LARGE SCALE GENOMIC DNA]</scope>
    <source>
        <strain evidence="10">KCTC 42182</strain>
    </source>
</reference>
<gene>
    <name evidence="7 9" type="primary">hutI</name>
    <name evidence="9" type="ORF">ACFOOQ_12325</name>
</gene>
<feature type="binding site" evidence="7">
    <location>
        <position position="79"/>
    </location>
    <ligand>
        <name>Zn(2+)</name>
        <dbReference type="ChEBI" id="CHEBI:29105"/>
    </ligand>
</feature>
<dbReference type="SUPFAM" id="SSF51338">
    <property type="entry name" value="Composite domain of metallo-dependent hydrolases"/>
    <property type="match status" value="1"/>
</dbReference>
<name>A0ABV7VFU7_9PROT</name>
<feature type="domain" description="Amidohydrolase-related" evidence="8">
    <location>
        <begin position="70"/>
        <end position="409"/>
    </location>
</feature>
<evidence type="ECO:0000256" key="6">
    <source>
        <dbReference type="ARBA" id="ARBA00023004"/>
    </source>
</evidence>
<dbReference type="RefSeq" id="WP_379726752.1">
    <property type="nucleotide sequence ID" value="NZ_JBHRYJ010000002.1"/>
</dbReference>
<dbReference type="PANTHER" id="PTHR42752">
    <property type="entry name" value="IMIDAZOLONEPROPIONASE"/>
    <property type="match status" value="1"/>
</dbReference>
<dbReference type="PANTHER" id="PTHR42752:SF1">
    <property type="entry name" value="IMIDAZOLONEPROPIONASE-RELATED"/>
    <property type="match status" value="1"/>
</dbReference>
<evidence type="ECO:0000256" key="1">
    <source>
        <dbReference type="ARBA" id="ARBA00012864"/>
    </source>
</evidence>
<feature type="binding site" evidence="7">
    <location>
        <position position="249"/>
    </location>
    <ligand>
        <name>Zn(2+)</name>
        <dbReference type="ChEBI" id="CHEBI:29105"/>
    </ligand>
</feature>
<keyword evidence="4 7" id="KW-0369">Histidine metabolism</keyword>
<keyword evidence="6 7" id="KW-0408">Iron</keyword>
<feature type="binding site" evidence="7">
    <location>
        <position position="88"/>
    </location>
    <ligand>
        <name>4-imidazolone-5-propanoate</name>
        <dbReference type="ChEBI" id="CHEBI:77893"/>
    </ligand>
</feature>
<comment type="subcellular location">
    <subcellularLocation>
        <location evidence="7">Cytoplasm</location>
    </subcellularLocation>
</comment>
<comment type="similarity">
    <text evidence="7">Belongs to the metallo-dependent hydrolases superfamily. HutI family.</text>
</comment>
<evidence type="ECO:0000256" key="7">
    <source>
        <dbReference type="HAMAP-Rule" id="MF_00372"/>
    </source>
</evidence>
<evidence type="ECO:0000259" key="8">
    <source>
        <dbReference type="Pfam" id="PF01979"/>
    </source>
</evidence>
<evidence type="ECO:0000256" key="3">
    <source>
        <dbReference type="ARBA" id="ARBA00022801"/>
    </source>
</evidence>
<dbReference type="CDD" id="cd01296">
    <property type="entry name" value="Imidazolone-5PH"/>
    <property type="match status" value="1"/>
</dbReference>
<keyword evidence="3 7" id="KW-0378">Hydrolase</keyword>
<dbReference type="Pfam" id="PF01979">
    <property type="entry name" value="Amidohydro_1"/>
    <property type="match status" value="1"/>
</dbReference>
<evidence type="ECO:0000256" key="5">
    <source>
        <dbReference type="ARBA" id="ARBA00022833"/>
    </source>
</evidence>
<keyword evidence="2 7" id="KW-0479">Metal-binding</keyword>
<organism evidence="9 10">
    <name type="scientific">Ferrovibrio xuzhouensis</name>
    <dbReference type="NCBI Taxonomy" id="1576914"/>
    <lineage>
        <taxon>Bacteria</taxon>
        <taxon>Pseudomonadati</taxon>
        <taxon>Pseudomonadota</taxon>
        <taxon>Alphaproteobacteria</taxon>
        <taxon>Rhodospirillales</taxon>
        <taxon>Rhodospirillaceae</taxon>
        <taxon>Ferrovibrio</taxon>
    </lineage>
</organism>
<dbReference type="SUPFAM" id="SSF51556">
    <property type="entry name" value="Metallo-dependent hydrolases"/>
    <property type="match status" value="1"/>
</dbReference>
<accession>A0ABV7VFU7</accession>
<sequence length="416" mass="43780">MSESWDSVWRGADMATMAAGPSEAGDGFGTLRDGAITIRDGRIDWIGPAAALPADGIGPHTAVHDLGGGWITPGLIDCHTHLVYGGDRAHEFELRLNGASYEEIARAGGGIRSTVAATRQADEAELARLSEKRLRPLLAEGVTTLEIKSGYGLDLDNELKSLRVARRLGETHPLRIRTTLLAAHALPPEYQDDADGYIDLVCDRIIPAAAEAGLADAVDAFCEGIGFTPAQTKRVFAAAQRHGLPVKLHAEQLSNLGGAALAASFGALSADHLEYLDEAGVQAMATAGTVAVLLPGAFYVLRETKLPPIDLLRRHGVPIAISTDCNPGTSPVTSLLLMLSMACTLFRLTPAEALAGVTRNAARALGLGAHCGTLEAGKTADFVVWDIDRPASLAYQVGLNPLRQVVFGGRPLPASR</sequence>
<feature type="binding site" evidence="7">
    <location>
        <position position="151"/>
    </location>
    <ligand>
        <name>4-imidazolone-5-propanoate</name>
        <dbReference type="ChEBI" id="CHEBI:77893"/>
    </ligand>
</feature>
<proteinExistence type="inferred from homology"/>
<keyword evidence="10" id="KW-1185">Reference proteome</keyword>
<feature type="binding site" evidence="7">
    <location>
        <position position="81"/>
    </location>
    <ligand>
        <name>Fe(3+)</name>
        <dbReference type="ChEBI" id="CHEBI:29034"/>
    </ligand>
</feature>
<dbReference type="Gene3D" id="2.30.40.10">
    <property type="entry name" value="Urease, subunit C, domain 1"/>
    <property type="match status" value="1"/>
</dbReference>
<feature type="binding site" evidence="7">
    <location>
        <position position="326"/>
    </location>
    <ligand>
        <name>N-formimidoyl-L-glutamate</name>
        <dbReference type="ChEBI" id="CHEBI:58928"/>
    </ligand>
</feature>
<dbReference type="Proteomes" id="UP001595711">
    <property type="component" value="Unassembled WGS sequence"/>
</dbReference>
<feature type="binding site" evidence="7">
    <location>
        <position position="324"/>
    </location>
    <ligand>
        <name>Zn(2+)</name>
        <dbReference type="ChEBI" id="CHEBI:29105"/>
    </ligand>
</feature>
<dbReference type="EMBL" id="JBHRYJ010000002">
    <property type="protein sequence ID" value="MFC3676335.1"/>
    <property type="molecule type" value="Genomic_DNA"/>
</dbReference>